<dbReference type="Pfam" id="PF00528">
    <property type="entry name" value="BPD_transp_1"/>
    <property type="match status" value="1"/>
</dbReference>
<evidence type="ECO:0000256" key="4">
    <source>
        <dbReference type="ARBA" id="ARBA00022989"/>
    </source>
</evidence>
<feature type="transmembrane region" description="Helical" evidence="6">
    <location>
        <begin position="64"/>
        <end position="87"/>
    </location>
</feature>
<gene>
    <name evidence="8" type="ORF">H9627_06140</name>
</gene>
<comment type="similarity">
    <text evidence="6">Belongs to the binding-protein-dependent transport system permease family.</text>
</comment>
<organism evidence="8 9">
    <name type="scientific">Corynebacterium gallinarum</name>
    <dbReference type="NCBI Taxonomy" id="2762214"/>
    <lineage>
        <taxon>Bacteria</taxon>
        <taxon>Bacillati</taxon>
        <taxon>Actinomycetota</taxon>
        <taxon>Actinomycetes</taxon>
        <taxon>Mycobacteriales</taxon>
        <taxon>Corynebacteriaceae</taxon>
        <taxon>Corynebacterium</taxon>
    </lineage>
</organism>
<keyword evidence="2 6" id="KW-0813">Transport</keyword>
<evidence type="ECO:0000256" key="6">
    <source>
        <dbReference type="RuleBase" id="RU363032"/>
    </source>
</evidence>
<dbReference type="PROSITE" id="PS50928">
    <property type="entry name" value="ABC_TM1"/>
    <property type="match status" value="1"/>
</dbReference>
<evidence type="ECO:0000256" key="3">
    <source>
        <dbReference type="ARBA" id="ARBA00022692"/>
    </source>
</evidence>
<feature type="transmembrane region" description="Helical" evidence="6">
    <location>
        <begin position="141"/>
        <end position="168"/>
    </location>
</feature>
<dbReference type="RefSeq" id="WP_191733128.1">
    <property type="nucleotide sequence ID" value="NZ_JACSPR010000003.1"/>
</dbReference>
<evidence type="ECO:0000256" key="2">
    <source>
        <dbReference type="ARBA" id="ARBA00022448"/>
    </source>
</evidence>
<proteinExistence type="inferred from homology"/>
<dbReference type="CDD" id="cd06261">
    <property type="entry name" value="TM_PBP2"/>
    <property type="match status" value="1"/>
</dbReference>
<dbReference type="SUPFAM" id="SSF161098">
    <property type="entry name" value="MetI-like"/>
    <property type="match status" value="1"/>
</dbReference>
<dbReference type="PANTHER" id="PTHR30177:SF33">
    <property type="entry name" value="POSSIBLE OSMOPROTECTANT (GLYCINE BETAINE_CARNITINE_CHOLINE_L-PROLINE) TRANSPORT INTEGRAL MEMBRANE PROTEIN ABC TRANSPORTER PROZ"/>
    <property type="match status" value="1"/>
</dbReference>
<dbReference type="Proteomes" id="UP000650224">
    <property type="component" value="Unassembled WGS sequence"/>
</dbReference>
<sequence>MDLLAATLAWLTDPGEWSGAGSIPQRLAEHLMVTLIVVGIAAVIAIPLGVLIGHHRVGGNMVSAVVGAGRAIPTLGLLTLLGLWIGIGVTAPVLALIVLAAPPLLAGAYSGVTSVEAATVKAARAIGMSKPQIIFSVEVPLAFPLIMGGVRSAVVQVVATATLAAYTADTGLGRFIFSGLKTRDYGEMIGGSLLVIALALVLEAVFSFALRVRRSHFLQTTT</sequence>
<dbReference type="GO" id="GO:0031460">
    <property type="term" value="P:glycine betaine transport"/>
    <property type="evidence" value="ECO:0007669"/>
    <property type="project" value="TreeGrafter"/>
</dbReference>
<accession>A0A8I0HQQ6</accession>
<evidence type="ECO:0000259" key="7">
    <source>
        <dbReference type="PROSITE" id="PS50928"/>
    </source>
</evidence>
<reference evidence="8 9" key="1">
    <citation type="submission" date="2020-08" db="EMBL/GenBank/DDBJ databases">
        <title>A Genomic Blueprint of the Chicken Gut Microbiome.</title>
        <authorList>
            <person name="Gilroy R."/>
            <person name="Ravi A."/>
            <person name="Getino M."/>
            <person name="Pursley I."/>
            <person name="Horton D.L."/>
            <person name="Alikhan N.-F."/>
            <person name="Baker D."/>
            <person name="Gharbi K."/>
            <person name="Hall N."/>
            <person name="Watson M."/>
            <person name="Adriaenssens E.M."/>
            <person name="Foster-Nyarko E."/>
            <person name="Jarju S."/>
            <person name="Secka A."/>
            <person name="Antonio M."/>
            <person name="Oren A."/>
            <person name="Chaudhuri R."/>
            <person name="La Ragione R.M."/>
            <person name="Hildebrand F."/>
            <person name="Pallen M.J."/>
        </authorList>
    </citation>
    <scope>NUCLEOTIDE SEQUENCE [LARGE SCALE GENOMIC DNA]</scope>
    <source>
        <strain evidence="8 9">Sa1YVA5</strain>
    </source>
</reference>
<dbReference type="GO" id="GO:0005886">
    <property type="term" value="C:plasma membrane"/>
    <property type="evidence" value="ECO:0007669"/>
    <property type="project" value="UniProtKB-SubCell"/>
</dbReference>
<dbReference type="InterPro" id="IPR000515">
    <property type="entry name" value="MetI-like"/>
</dbReference>
<name>A0A8I0HQQ6_9CORY</name>
<keyword evidence="9" id="KW-1185">Reference proteome</keyword>
<keyword evidence="5 6" id="KW-0472">Membrane</keyword>
<dbReference type="AlphaFoldDB" id="A0A8I0HQQ6"/>
<dbReference type="EMBL" id="JACSPR010000003">
    <property type="protein sequence ID" value="MBD8029910.1"/>
    <property type="molecule type" value="Genomic_DNA"/>
</dbReference>
<protein>
    <submittedName>
        <fullName evidence="8">ABC transporter permease subunit</fullName>
    </submittedName>
</protein>
<feature type="transmembrane region" description="Helical" evidence="6">
    <location>
        <begin position="93"/>
        <end position="120"/>
    </location>
</feature>
<comment type="subcellular location">
    <subcellularLocation>
        <location evidence="6">Cell membrane</location>
        <topology evidence="6">Multi-pass membrane protein</topology>
    </subcellularLocation>
    <subcellularLocation>
        <location evidence="1">Membrane</location>
        <topology evidence="1">Multi-pass membrane protein</topology>
    </subcellularLocation>
</comment>
<evidence type="ECO:0000313" key="9">
    <source>
        <dbReference type="Proteomes" id="UP000650224"/>
    </source>
</evidence>
<feature type="transmembrane region" description="Helical" evidence="6">
    <location>
        <begin position="31"/>
        <end position="52"/>
    </location>
</feature>
<dbReference type="GO" id="GO:0055085">
    <property type="term" value="P:transmembrane transport"/>
    <property type="evidence" value="ECO:0007669"/>
    <property type="project" value="InterPro"/>
</dbReference>
<dbReference type="InterPro" id="IPR051204">
    <property type="entry name" value="ABC_transp_perm/SBD"/>
</dbReference>
<evidence type="ECO:0000313" key="8">
    <source>
        <dbReference type="EMBL" id="MBD8029910.1"/>
    </source>
</evidence>
<dbReference type="InterPro" id="IPR035906">
    <property type="entry name" value="MetI-like_sf"/>
</dbReference>
<evidence type="ECO:0000256" key="5">
    <source>
        <dbReference type="ARBA" id="ARBA00023136"/>
    </source>
</evidence>
<comment type="caution">
    <text evidence="8">The sequence shown here is derived from an EMBL/GenBank/DDBJ whole genome shotgun (WGS) entry which is preliminary data.</text>
</comment>
<feature type="transmembrane region" description="Helical" evidence="6">
    <location>
        <begin position="188"/>
        <end position="210"/>
    </location>
</feature>
<keyword evidence="4 6" id="KW-1133">Transmembrane helix</keyword>
<dbReference type="PANTHER" id="PTHR30177">
    <property type="entry name" value="GLYCINE BETAINE/L-PROLINE TRANSPORT SYSTEM PERMEASE PROTEIN PROW"/>
    <property type="match status" value="1"/>
</dbReference>
<keyword evidence="3 6" id="KW-0812">Transmembrane</keyword>
<dbReference type="Gene3D" id="1.10.3720.10">
    <property type="entry name" value="MetI-like"/>
    <property type="match status" value="1"/>
</dbReference>
<evidence type="ECO:0000256" key="1">
    <source>
        <dbReference type="ARBA" id="ARBA00004141"/>
    </source>
</evidence>
<feature type="domain" description="ABC transmembrane type-1" evidence="7">
    <location>
        <begin position="27"/>
        <end position="206"/>
    </location>
</feature>